<feature type="chain" id="PRO_5012330267" evidence="1">
    <location>
        <begin position="23"/>
        <end position="184"/>
    </location>
</feature>
<proteinExistence type="predicted"/>
<evidence type="ECO:0000313" key="2">
    <source>
        <dbReference type="EMBL" id="OXA57478.1"/>
    </source>
</evidence>
<feature type="signal peptide" evidence="1">
    <location>
        <begin position="1"/>
        <end position="22"/>
    </location>
</feature>
<gene>
    <name evidence="2" type="ORF">Fcan01_06503</name>
</gene>
<keyword evidence="3" id="KW-1185">Reference proteome</keyword>
<organism evidence="2 3">
    <name type="scientific">Folsomia candida</name>
    <name type="common">Springtail</name>
    <dbReference type="NCBI Taxonomy" id="158441"/>
    <lineage>
        <taxon>Eukaryota</taxon>
        <taxon>Metazoa</taxon>
        <taxon>Ecdysozoa</taxon>
        <taxon>Arthropoda</taxon>
        <taxon>Hexapoda</taxon>
        <taxon>Collembola</taxon>
        <taxon>Entomobryomorpha</taxon>
        <taxon>Isotomoidea</taxon>
        <taxon>Isotomidae</taxon>
        <taxon>Proisotominae</taxon>
        <taxon>Folsomia</taxon>
    </lineage>
</organism>
<comment type="caution">
    <text evidence="2">The sequence shown here is derived from an EMBL/GenBank/DDBJ whole genome shotgun (WGS) entry which is preliminary data.</text>
</comment>
<evidence type="ECO:0000256" key="1">
    <source>
        <dbReference type="SAM" id="SignalP"/>
    </source>
</evidence>
<accession>A0A226EJU7</accession>
<reference evidence="2 3" key="1">
    <citation type="submission" date="2015-12" db="EMBL/GenBank/DDBJ databases">
        <title>The genome of Folsomia candida.</title>
        <authorList>
            <person name="Faddeeva A."/>
            <person name="Derks M.F."/>
            <person name="Anvar Y."/>
            <person name="Smit S."/>
            <person name="Van Straalen N."/>
            <person name="Roelofs D."/>
        </authorList>
    </citation>
    <scope>NUCLEOTIDE SEQUENCE [LARGE SCALE GENOMIC DNA]</scope>
    <source>
        <strain evidence="2 3">VU population</strain>
        <tissue evidence="2">Whole body</tissue>
    </source>
</reference>
<keyword evidence="1" id="KW-0732">Signal</keyword>
<dbReference type="EMBL" id="LNIX01000003">
    <property type="protein sequence ID" value="OXA57478.1"/>
    <property type="molecule type" value="Genomic_DNA"/>
</dbReference>
<evidence type="ECO:0000313" key="3">
    <source>
        <dbReference type="Proteomes" id="UP000198287"/>
    </source>
</evidence>
<dbReference type="AlphaFoldDB" id="A0A226EJU7"/>
<name>A0A226EJU7_FOLCA</name>
<dbReference type="Proteomes" id="UP000198287">
    <property type="component" value="Unassembled WGS sequence"/>
</dbReference>
<sequence>MCLIRTTLTVIIITLNLCTVQPEASLPNKTTSHVEGKGDRHSKQFYPLNNFPTIDYQTFLINYLYGSGNPAFPRLGHGGWTPNPKPRLVCHVVKHGDLGACYSDRDCATSPLGNNCDVLRGNCYYNLDQQILRGQNSQTTRGFFPFGGRKKGLGEQCVRNDECQEGLVCYTRGVCGDYVFRGYG</sequence>
<protein>
    <submittedName>
        <fullName evidence="2">Uncharacterized protein</fullName>
    </submittedName>
</protein>